<dbReference type="AlphaFoldDB" id="A0A2V3W817"/>
<dbReference type="PANTHER" id="PTHR32114">
    <property type="entry name" value="ABC TRANSPORTER ABCH.3"/>
    <property type="match status" value="1"/>
</dbReference>
<dbReference type="PANTHER" id="PTHR32114:SF2">
    <property type="entry name" value="ABC TRANSPORTER ABCH.3"/>
    <property type="match status" value="1"/>
</dbReference>
<dbReference type="OrthoDB" id="9795626at2"/>
<dbReference type="InterPro" id="IPR027417">
    <property type="entry name" value="P-loop_NTPase"/>
</dbReference>
<feature type="coiled-coil region" evidence="4">
    <location>
        <begin position="474"/>
        <end position="568"/>
    </location>
</feature>
<sequence length="749" mass="87584">MEINKQFVSLDEKKKEVEILQNKRIEFLRKEQQVAAAKRADQLEPYEQQVRDRRKECLEKENTFNQAIHELEAAEKVVEKTKKAYIEEERKEEERKKLTIDVERFKEFLPSVREMDETKQKLETLQQSITKLTNDISNANSTLKRKESEIDSLKKGLSKKESRMNDRAKKQDQVHNLREKYRVFHEYTKLRKNQWYIQKELEQKESIYKRAEKRYKQYETIWFQNQAAVLASHLHDGDHCPVCGSISHPKKALIDKDQVTKEELDKVKVDQSEKHQAYQAILADFRLCTSKLKEQSQQVATYEVALEHVDTEMENTIQEGQKLSEEVVALDKLAEEIEKEKQSIERLEREVKQAREEKEQFEASLSKQQTEFTTIHATFNERVRNIPENIQDLQQLQLKITETETLKNKLDKQWKEIQAQLQQADKTYTTAQVNVAHAKIELEKIKTIVQQVEALFKERLKEAQFLDEQMYKQAKLSVHERERLQKEIELYKQQIATLQKQIEELSVQLQGKEQVDISVIEEQLKKLKQLYETAFERLNRAKNNAEKAMDIKKNILTVQSEVAALEKEVATVTDLFDVLRGQNMKRISFERFLQIDYLDQIIAAANERFKSLTNGQFYLIRSDRQETHGRQSGLAIDVYDAYTGQNRDVKTLSGGEKFIASLCLALGMSDVIQSFQGNISVETMFIDEGFGSLDEESLQKSIDALISLQQTGRMIGVISHVDELKTVFPAMLEVKKLKEGYSKTKFILK</sequence>
<organism evidence="6 7">
    <name type="scientific">Pseudogracilibacillus auburnensis</name>
    <dbReference type="NCBI Taxonomy" id="1494959"/>
    <lineage>
        <taxon>Bacteria</taxon>
        <taxon>Bacillati</taxon>
        <taxon>Bacillota</taxon>
        <taxon>Bacilli</taxon>
        <taxon>Bacillales</taxon>
        <taxon>Bacillaceae</taxon>
        <taxon>Pseudogracilibacillus</taxon>
    </lineage>
</organism>
<evidence type="ECO:0000256" key="2">
    <source>
        <dbReference type="ARBA" id="ARBA00011322"/>
    </source>
</evidence>
<evidence type="ECO:0000313" key="7">
    <source>
        <dbReference type="Proteomes" id="UP000247978"/>
    </source>
</evidence>
<evidence type="ECO:0000256" key="4">
    <source>
        <dbReference type="SAM" id="Coils"/>
    </source>
</evidence>
<dbReference type="SUPFAM" id="SSF52540">
    <property type="entry name" value="P-loop containing nucleoside triphosphate hydrolases"/>
    <property type="match status" value="1"/>
</dbReference>
<evidence type="ECO:0000256" key="5">
    <source>
        <dbReference type="SAM" id="MobiDB-lite"/>
    </source>
</evidence>
<dbReference type="EMBL" id="QJJQ01000002">
    <property type="protein sequence ID" value="PXW89318.1"/>
    <property type="molecule type" value="Genomic_DNA"/>
</dbReference>
<feature type="region of interest" description="Disordered" evidence="5">
    <location>
        <begin position="147"/>
        <end position="174"/>
    </location>
</feature>
<comment type="caution">
    <text evidence="6">The sequence shown here is derived from an EMBL/GenBank/DDBJ whole genome shotgun (WGS) entry which is preliminary data.</text>
</comment>
<feature type="coiled-coil region" evidence="4">
    <location>
        <begin position="64"/>
        <end position="91"/>
    </location>
</feature>
<protein>
    <recommendedName>
        <fullName evidence="3">Nuclease SbcCD subunit C</fullName>
    </recommendedName>
</protein>
<keyword evidence="6" id="KW-0540">Nuclease</keyword>
<evidence type="ECO:0000256" key="3">
    <source>
        <dbReference type="ARBA" id="ARBA00013368"/>
    </source>
</evidence>
<accession>A0A2V3W817</accession>
<comment type="subunit">
    <text evidence="2">Heterodimer of SbcC and SbcD.</text>
</comment>
<keyword evidence="6" id="KW-0269">Exonuclease</keyword>
<proteinExistence type="inferred from homology"/>
<keyword evidence="7" id="KW-1185">Reference proteome</keyword>
<dbReference type="Proteomes" id="UP000247978">
    <property type="component" value="Unassembled WGS sequence"/>
</dbReference>
<comment type="similarity">
    <text evidence="1">Belongs to the SMC family. SbcC subfamily.</text>
</comment>
<dbReference type="Gene3D" id="3.40.50.300">
    <property type="entry name" value="P-loop containing nucleotide triphosphate hydrolases"/>
    <property type="match status" value="1"/>
</dbReference>
<name>A0A2V3W817_9BACI</name>
<dbReference type="Pfam" id="PF13558">
    <property type="entry name" value="SbcC_Walker_B"/>
    <property type="match status" value="1"/>
</dbReference>
<keyword evidence="6" id="KW-0378">Hydrolase</keyword>
<evidence type="ECO:0000313" key="6">
    <source>
        <dbReference type="EMBL" id="PXW89318.1"/>
    </source>
</evidence>
<gene>
    <name evidence="6" type="ORF">DFR56_10294</name>
</gene>
<evidence type="ECO:0000256" key="1">
    <source>
        <dbReference type="ARBA" id="ARBA00006930"/>
    </source>
</evidence>
<reference evidence="6 7" key="1">
    <citation type="submission" date="2018-05" db="EMBL/GenBank/DDBJ databases">
        <title>Genomic Encyclopedia of Type Strains, Phase IV (KMG-IV): sequencing the most valuable type-strain genomes for metagenomic binning, comparative biology and taxonomic classification.</title>
        <authorList>
            <person name="Goeker M."/>
        </authorList>
    </citation>
    <scope>NUCLEOTIDE SEQUENCE [LARGE SCALE GENOMIC DNA]</scope>
    <source>
        <strain evidence="6 7">DSM 28556</strain>
    </source>
</reference>
<keyword evidence="4" id="KW-0175">Coiled coil</keyword>
<feature type="coiled-coil region" evidence="4">
    <location>
        <begin position="306"/>
        <end position="427"/>
    </location>
</feature>
<dbReference type="GO" id="GO:0004527">
    <property type="term" value="F:exonuclease activity"/>
    <property type="evidence" value="ECO:0007669"/>
    <property type="project" value="UniProtKB-KW"/>
</dbReference>